<dbReference type="Proteomes" id="UP001199469">
    <property type="component" value="Unassembled WGS sequence"/>
</dbReference>
<dbReference type="Pfam" id="PF02541">
    <property type="entry name" value="Ppx-GppA"/>
    <property type="match status" value="1"/>
</dbReference>
<dbReference type="InterPro" id="IPR050273">
    <property type="entry name" value="GppA/Ppx_hydrolase"/>
</dbReference>
<dbReference type="PANTHER" id="PTHR30005">
    <property type="entry name" value="EXOPOLYPHOSPHATASE"/>
    <property type="match status" value="1"/>
</dbReference>
<protein>
    <submittedName>
        <fullName evidence="3">Ppx/GppA family phosphatase</fullName>
    </submittedName>
</protein>
<feature type="compositionally biased region" description="Acidic residues" evidence="1">
    <location>
        <begin position="327"/>
        <end position="341"/>
    </location>
</feature>
<feature type="region of interest" description="Disordered" evidence="1">
    <location>
        <begin position="318"/>
        <end position="341"/>
    </location>
</feature>
<dbReference type="PANTHER" id="PTHR30005:SF13">
    <property type="entry name" value="EXOPOLYPHOSPHATASE 2"/>
    <property type="match status" value="1"/>
</dbReference>
<gene>
    <name evidence="3" type="ORF">LQ327_12725</name>
</gene>
<dbReference type="EMBL" id="JAJNDB010000002">
    <property type="protein sequence ID" value="MCD2194240.1"/>
    <property type="molecule type" value="Genomic_DNA"/>
</dbReference>
<dbReference type="SUPFAM" id="SSF53067">
    <property type="entry name" value="Actin-like ATPase domain"/>
    <property type="match status" value="2"/>
</dbReference>
<evidence type="ECO:0000256" key="1">
    <source>
        <dbReference type="SAM" id="MobiDB-lite"/>
    </source>
</evidence>
<organism evidence="3 4">
    <name type="scientific">Actinomycetospora endophytica</name>
    <dbReference type="NCBI Taxonomy" id="2291215"/>
    <lineage>
        <taxon>Bacteria</taxon>
        <taxon>Bacillati</taxon>
        <taxon>Actinomycetota</taxon>
        <taxon>Actinomycetes</taxon>
        <taxon>Pseudonocardiales</taxon>
        <taxon>Pseudonocardiaceae</taxon>
        <taxon>Actinomycetospora</taxon>
    </lineage>
</organism>
<feature type="domain" description="Ppx/GppA phosphatase N-terminal" evidence="2">
    <location>
        <begin position="26"/>
        <end position="312"/>
    </location>
</feature>
<dbReference type="CDD" id="cd24119">
    <property type="entry name" value="ASKHA_NBD_MtPPX2-like"/>
    <property type="match status" value="1"/>
</dbReference>
<evidence type="ECO:0000313" key="3">
    <source>
        <dbReference type="EMBL" id="MCD2194240.1"/>
    </source>
</evidence>
<reference evidence="3 4" key="1">
    <citation type="submission" date="2021-11" db="EMBL/GenBank/DDBJ databases">
        <title>Draft genome sequence of Actinomycetospora sp. SF1 isolated from the rhizosphere soil.</title>
        <authorList>
            <person name="Duangmal K."/>
            <person name="Chantavorakit T."/>
        </authorList>
    </citation>
    <scope>NUCLEOTIDE SEQUENCE [LARGE SCALE GENOMIC DNA]</scope>
    <source>
        <strain evidence="3 4">TBRC 5722</strain>
    </source>
</reference>
<dbReference type="Gene3D" id="3.30.420.150">
    <property type="entry name" value="Exopolyphosphatase. Domain 2"/>
    <property type="match status" value="1"/>
</dbReference>
<dbReference type="InterPro" id="IPR003695">
    <property type="entry name" value="Ppx_GppA_N"/>
</dbReference>
<proteinExistence type="predicted"/>
<evidence type="ECO:0000313" key="4">
    <source>
        <dbReference type="Proteomes" id="UP001199469"/>
    </source>
</evidence>
<dbReference type="Gene3D" id="3.30.420.40">
    <property type="match status" value="1"/>
</dbReference>
<dbReference type="InterPro" id="IPR043129">
    <property type="entry name" value="ATPase_NBD"/>
</dbReference>
<dbReference type="RefSeq" id="WP_230734058.1">
    <property type="nucleotide sequence ID" value="NZ_JAJNDB010000002.1"/>
</dbReference>
<sequence length="341" mass="36648">MPRVAAIDCGTNSIRLLVADVTVREDGSQWLRDVHREMRINRLGQGVDATRRLAPESLARTKEALFAYGEMLRRTSTTTVRLCATSATRDAENRDEFFGMVRDILGIEAEVITGDEEARLSFAGAVADLDPDEGPAVVADVGGGSTELVTGTWDAVGADVAAAYSANVGCVRVAEKILHDDPPTAEQVAEAEDFVRATLAPAFDAVEVGQVQTWVAVAGTATTIAAVAMDLRSYDPERIHLARLGLDDVRGTCRRLEEMPREQRAALGPMHPGRVDVIGAGALVIRVLADELADRAGITELVVSEHDILDGIARECAVGPRRRREPDEEEQDQDAGSDPEA</sequence>
<comment type="caution">
    <text evidence="3">The sequence shown here is derived from an EMBL/GenBank/DDBJ whole genome shotgun (WGS) entry which is preliminary data.</text>
</comment>
<keyword evidence="4" id="KW-1185">Reference proteome</keyword>
<evidence type="ECO:0000259" key="2">
    <source>
        <dbReference type="Pfam" id="PF02541"/>
    </source>
</evidence>
<name>A0ABS8P9P6_9PSEU</name>
<accession>A0ABS8P9P6</accession>